<evidence type="ECO:0000313" key="3">
    <source>
        <dbReference type="Proteomes" id="UP001066276"/>
    </source>
</evidence>
<evidence type="ECO:0000256" key="1">
    <source>
        <dbReference type="SAM" id="MobiDB-lite"/>
    </source>
</evidence>
<comment type="caution">
    <text evidence="2">The sequence shown here is derived from an EMBL/GenBank/DDBJ whole genome shotgun (WGS) entry which is preliminary data.</text>
</comment>
<sequence>MCFYPKGDNEDVSRLSSNAALDASDWRCSLANEDSVPRCRSNEEDGACPMTPDFRVPAGENREDGRQSGEEEEDAEEPNETSRGERDQN</sequence>
<proteinExistence type="predicted"/>
<reference evidence="2" key="1">
    <citation type="journal article" date="2022" name="bioRxiv">
        <title>Sequencing and chromosome-scale assembly of the giantPleurodeles waltlgenome.</title>
        <authorList>
            <person name="Brown T."/>
            <person name="Elewa A."/>
            <person name="Iarovenko S."/>
            <person name="Subramanian E."/>
            <person name="Araus A.J."/>
            <person name="Petzold A."/>
            <person name="Susuki M."/>
            <person name="Suzuki K.-i.T."/>
            <person name="Hayashi T."/>
            <person name="Toyoda A."/>
            <person name="Oliveira C."/>
            <person name="Osipova E."/>
            <person name="Leigh N.D."/>
            <person name="Simon A."/>
            <person name="Yun M.H."/>
        </authorList>
    </citation>
    <scope>NUCLEOTIDE SEQUENCE</scope>
    <source>
        <strain evidence="2">20211129_DDA</strain>
        <tissue evidence="2">Liver</tissue>
    </source>
</reference>
<feature type="region of interest" description="Disordered" evidence="1">
    <location>
        <begin position="33"/>
        <end position="89"/>
    </location>
</feature>
<protein>
    <submittedName>
        <fullName evidence="2">Uncharacterized protein</fullName>
    </submittedName>
</protein>
<name>A0AAV7SAC7_PLEWA</name>
<evidence type="ECO:0000313" key="2">
    <source>
        <dbReference type="EMBL" id="KAJ1161177.1"/>
    </source>
</evidence>
<dbReference type="AlphaFoldDB" id="A0AAV7SAC7"/>
<dbReference type="Proteomes" id="UP001066276">
    <property type="component" value="Chromosome 4_2"/>
</dbReference>
<keyword evidence="3" id="KW-1185">Reference proteome</keyword>
<feature type="compositionally biased region" description="Basic and acidic residues" evidence="1">
    <location>
        <begin position="60"/>
        <end position="69"/>
    </location>
</feature>
<organism evidence="2 3">
    <name type="scientific">Pleurodeles waltl</name>
    <name type="common">Iberian ribbed newt</name>
    <dbReference type="NCBI Taxonomy" id="8319"/>
    <lineage>
        <taxon>Eukaryota</taxon>
        <taxon>Metazoa</taxon>
        <taxon>Chordata</taxon>
        <taxon>Craniata</taxon>
        <taxon>Vertebrata</taxon>
        <taxon>Euteleostomi</taxon>
        <taxon>Amphibia</taxon>
        <taxon>Batrachia</taxon>
        <taxon>Caudata</taxon>
        <taxon>Salamandroidea</taxon>
        <taxon>Salamandridae</taxon>
        <taxon>Pleurodelinae</taxon>
        <taxon>Pleurodeles</taxon>
    </lineage>
</organism>
<feature type="compositionally biased region" description="Basic and acidic residues" evidence="1">
    <location>
        <begin position="80"/>
        <end position="89"/>
    </location>
</feature>
<dbReference type="EMBL" id="JANPWB010000008">
    <property type="protein sequence ID" value="KAJ1161177.1"/>
    <property type="molecule type" value="Genomic_DNA"/>
</dbReference>
<gene>
    <name evidence="2" type="ORF">NDU88_001664</name>
</gene>
<feature type="compositionally biased region" description="Acidic residues" evidence="1">
    <location>
        <begin position="70"/>
        <end position="79"/>
    </location>
</feature>
<accession>A0AAV7SAC7</accession>